<dbReference type="EMBL" id="BA000011">
    <property type="protein sequence ID" value="BAB59908.1"/>
    <property type="molecule type" value="Genomic_DNA"/>
</dbReference>
<dbReference type="PaxDb" id="273116-14324982"/>
<dbReference type="STRING" id="273116.gene:9381556"/>
<name>Q97AP4_THEVO</name>
<dbReference type="KEGG" id="tvo:TVG0769512"/>
<dbReference type="AlphaFoldDB" id="Q97AP4"/>
<dbReference type="GeneID" id="1441861"/>
<dbReference type="RefSeq" id="WP_010917013.1">
    <property type="nucleotide sequence ID" value="NC_002689.2"/>
</dbReference>
<gene>
    <name evidence="1" type="ORF">TVG0769512</name>
</gene>
<reference evidence="1 2" key="1">
    <citation type="journal article" date="1999" name="Proc. Jpn. Acad.">
        <title>Determination of the complete genomic DNA sequence of Thermoplasma volvanium GSS1.</title>
        <authorList>
            <person name="Kawashima T."/>
            <person name="Yamamoto Y."/>
            <person name="Aramaki H."/>
            <person name="Nunoshiba T."/>
            <person name="Kawamoto T."/>
            <person name="Watanabe K."/>
            <person name="Yamazaki M."/>
            <person name="Kanehori K."/>
            <person name="Amano N."/>
            <person name="Ohya Y."/>
            <person name="Makino K."/>
            <person name="Suzuki M."/>
        </authorList>
    </citation>
    <scope>NUCLEOTIDE SEQUENCE [LARGE SCALE GENOMIC DNA]</scope>
    <source>
        <strain evidence="2">ATCC 51530 / DSM 4299 / JCM 9571 / NBRC 15438 / GSS1</strain>
    </source>
</reference>
<reference evidence="1 2" key="2">
    <citation type="journal article" date="2000" name="Proc. Natl. Acad. Sci. U.S.A.">
        <title>Archaeal adaptation to higher temperatures revealed by genomic sequence of Thermoplasma volcanium.</title>
        <authorList>
            <person name="Kawashima T."/>
            <person name="Amano N."/>
            <person name="Koike H."/>
            <person name="Makino S."/>
            <person name="Higuchi S."/>
            <person name="Kawashima-Ohya Y."/>
            <person name="Watanabe K."/>
            <person name="Yamazaki M."/>
            <person name="Kanehori K."/>
            <person name="Kawamoto T."/>
            <person name="Nunoshiba T."/>
            <person name="Yamamoto Y."/>
            <person name="Aramaki H."/>
            <person name="Makino K."/>
            <person name="Suzuki M."/>
        </authorList>
    </citation>
    <scope>NUCLEOTIDE SEQUENCE [LARGE SCALE GENOMIC DNA]</scope>
    <source>
        <strain evidence="2">ATCC 51530 / DSM 4299 / JCM 9571 / NBRC 15438 / GSS1</strain>
    </source>
</reference>
<proteinExistence type="predicted"/>
<protein>
    <submittedName>
        <fullName evidence="1">TVG0769512 protein</fullName>
    </submittedName>
</protein>
<dbReference type="Pfam" id="PF06348">
    <property type="entry name" value="DUF1059"/>
    <property type="match status" value="1"/>
</dbReference>
<keyword evidence="2" id="KW-1185">Reference proteome</keyword>
<dbReference type="OrthoDB" id="9023at2157"/>
<evidence type="ECO:0000313" key="2">
    <source>
        <dbReference type="Proteomes" id="UP000001017"/>
    </source>
</evidence>
<evidence type="ECO:0000313" key="1">
    <source>
        <dbReference type="EMBL" id="BAB59908.1"/>
    </source>
</evidence>
<dbReference type="InterPro" id="IPR009409">
    <property type="entry name" value="DUF1059"/>
</dbReference>
<dbReference type="eggNOG" id="arCOG05278">
    <property type="taxonomic scope" value="Archaea"/>
</dbReference>
<accession>Q97AP4</accession>
<organism evidence="1 2">
    <name type="scientific">Thermoplasma volcanium (strain ATCC 51530 / DSM 4299 / JCM 9571 / NBRC 15438 / GSS1)</name>
    <dbReference type="NCBI Taxonomy" id="273116"/>
    <lineage>
        <taxon>Archaea</taxon>
        <taxon>Methanobacteriati</taxon>
        <taxon>Thermoplasmatota</taxon>
        <taxon>Thermoplasmata</taxon>
        <taxon>Thermoplasmatales</taxon>
        <taxon>Thermoplasmataceae</taxon>
        <taxon>Thermoplasma</taxon>
    </lineage>
</organism>
<sequence length="59" mass="7182">MSYVFRCRDYGFDCSYTLEEERKEDIPPMVKMHLRYAHGIYDFTDEVRDKVLSVIKEKK</sequence>
<dbReference type="Proteomes" id="UP000001017">
    <property type="component" value="Chromosome"/>
</dbReference>
<dbReference type="HOGENOM" id="CLU_200908_0_0_2"/>